<dbReference type="RefSeq" id="YP_009052408.1">
    <property type="nucleotide sequence ID" value="NC_024697.1"/>
</dbReference>
<proteinExistence type="predicted"/>
<name>A0A076FG67_9VIRU</name>
<sequence length="62" mass="7227">MTLLCGHCSCDIEKISIFFFKDNGYCKDCWVIMVRKARERIKEKKSANTIEDKPLSNSRIVI</sequence>
<reference evidence="1 2" key="1">
    <citation type="journal article" date="2014" name="Virology">
        <title>Genome of brown tide virus (AaV), the little giant of the Megaviridae, elucidates NCLDV genome expansion and host-virus coevolution.</title>
        <authorList>
            <person name="Moniruzzaman M."/>
            <person name="LeCleir G.R."/>
            <person name="Brown C.M."/>
            <person name="Gobler C.J."/>
            <person name="Bidle K.D."/>
            <person name="Wilson W.H."/>
            <person name="Wilhelm S.W."/>
        </authorList>
    </citation>
    <scope>NUCLEOTIDE SEQUENCE [LARGE SCALE GENOMIC DNA]</scope>
    <source>
        <strain evidence="1">BtV-01</strain>
    </source>
</reference>
<gene>
    <name evidence="1" type="ORF">AaV_334</name>
</gene>
<dbReference type="Proteomes" id="UP000028667">
    <property type="component" value="Segment"/>
</dbReference>
<dbReference type="EMBL" id="KJ645900">
    <property type="protein sequence ID" value="AII17264.1"/>
    <property type="molecule type" value="Genomic_DNA"/>
</dbReference>
<organism evidence="1 2">
    <name type="scientific">Aureococcus anophagefferens virus</name>
    <dbReference type="NCBI Taxonomy" id="1474867"/>
    <lineage>
        <taxon>Viruses</taxon>
        <taxon>Varidnaviria</taxon>
        <taxon>Bamfordvirae</taxon>
        <taxon>Nucleocytoviricota</taxon>
        <taxon>Megaviricetes</taxon>
        <taxon>Imitervirales</taxon>
        <taxon>Schizomimiviridae</taxon>
        <taxon>Kratosvirus</taxon>
        <taxon>Kratosvirus quantuckense</taxon>
    </lineage>
</organism>
<dbReference type="GeneID" id="20041755"/>
<keyword evidence="2" id="KW-1185">Reference proteome</keyword>
<accession>A0A076FG67</accession>
<evidence type="ECO:0000313" key="1">
    <source>
        <dbReference type="EMBL" id="AII17264.1"/>
    </source>
</evidence>
<protein>
    <submittedName>
        <fullName evidence="1">Uncharacterized protein</fullName>
    </submittedName>
</protein>
<evidence type="ECO:0000313" key="2">
    <source>
        <dbReference type="Proteomes" id="UP000028667"/>
    </source>
</evidence>
<dbReference type="KEGG" id="vg:20041755"/>